<feature type="domain" description="FeoB-type G" evidence="3">
    <location>
        <begin position="12"/>
        <end position="180"/>
    </location>
</feature>
<keyword evidence="2" id="KW-0472">Membrane</keyword>
<dbReference type="SUPFAM" id="SSF52540">
    <property type="entry name" value="P-loop containing nucleoside triphosphate hydrolases"/>
    <property type="match status" value="1"/>
</dbReference>
<feature type="transmembrane region" description="Helical" evidence="2">
    <location>
        <begin position="495"/>
        <end position="514"/>
    </location>
</feature>
<dbReference type="PRINTS" id="PR00326">
    <property type="entry name" value="GTP1OBG"/>
</dbReference>
<organism evidence="4 5">
    <name type="scientific">Massilia jejuensis</name>
    <dbReference type="NCBI Taxonomy" id="648894"/>
    <lineage>
        <taxon>Bacteria</taxon>
        <taxon>Pseudomonadati</taxon>
        <taxon>Pseudomonadota</taxon>
        <taxon>Betaproteobacteria</taxon>
        <taxon>Burkholderiales</taxon>
        <taxon>Oxalobacteraceae</taxon>
        <taxon>Telluria group</taxon>
        <taxon>Massilia</taxon>
    </lineage>
</organism>
<comment type="caution">
    <text evidence="4">The sequence shown here is derived from an EMBL/GenBank/DDBJ whole genome shotgun (WGS) entry which is preliminary data.</text>
</comment>
<feature type="transmembrane region" description="Helical" evidence="2">
    <location>
        <begin position="521"/>
        <end position="543"/>
    </location>
</feature>
<dbReference type="EMBL" id="JBHSMS010000044">
    <property type="protein sequence ID" value="MFC5512423.1"/>
    <property type="molecule type" value="Genomic_DNA"/>
</dbReference>
<name>A0ABW0PK47_9BURK</name>
<feature type="transmembrane region" description="Helical" evidence="2">
    <location>
        <begin position="597"/>
        <end position="620"/>
    </location>
</feature>
<keyword evidence="2" id="KW-0812">Transmembrane</keyword>
<accession>A0ABW0PK47</accession>
<feature type="transmembrane region" description="Helical" evidence="2">
    <location>
        <begin position="555"/>
        <end position="577"/>
    </location>
</feature>
<dbReference type="CDD" id="cd01879">
    <property type="entry name" value="FeoB"/>
    <property type="match status" value="1"/>
</dbReference>
<evidence type="ECO:0000256" key="1">
    <source>
        <dbReference type="ARBA" id="ARBA00031200"/>
    </source>
</evidence>
<feature type="transmembrane region" description="Helical" evidence="2">
    <location>
        <begin position="462"/>
        <end position="483"/>
    </location>
</feature>
<feature type="transmembrane region" description="Helical" evidence="2">
    <location>
        <begin position="404"/>
        <end position="425"/>
    </location>
</feature>
<dbReference type="InterPro" id="IPR050860">
    <property type="entry name" value="FeoB_GTPase"/>
</dbReference>
<dbReference type="PANTHER" id="PTHR43185">
    <property type="entry name" value="FERROUS IRON TRANSPORT PROTEIN B"/>
    <property type="match status" value="1"/>
</dbReference>
<evidence type="ECO:0000313" key="4">
    <source>
        <dbReference type="EMBL" id="MFC5512423.1"/>
    </source>
</evidence>
<dbReference type="InterPro" id="IPR027417">
    <property type="entry name" value="P-loop_NTPase"/>
</dbReference>
<dbReference type="PROSITE" id="PS51711">
    <property type="entry name" value="G_FEOB"/>
    <property type="match status" value="1"/>
</dbReference>
<feature type="transmembrane region" description="Helical" evidence="2">
    <location>
        <begin position="232"/>
        <end position="253"/>
    </location>
</feature>
<dbReference type="InterPro" id="IPR011642">
    <property type="entry name" value="Gate_dom"/>
</dbReference>
<reference evidence="5" key="1">
    <citation type="journal article" date="2019" name="Int. J. Syst. Evol. Microbiol.">
        <title>The Global Catalogue of Microorganisms (GCM) 10K type strain sequencing project: providing services to taxonomists for standard genome sequencing and annotation.</title>
        <authorList>
            <consortium name="The Broad Institute Genomics Platform"/>
            <consortium name="The Broad Institute Genome Sequencing Center for Infectious Disease"/>
            <person name="Wu L."/>
            <person name="Ma J."/>
        </authorList>
    </citation>
    <scope>NUCLEOTIDE SEQUENCE [LARGE SCALE GENOMIC DNA]</scope>
    <source>
        <strain evidence="5">CCUG 38813</strain>
    </source>
</reference>
<feature type="transmembrane region" description="Helical" evidence="2">
    <location>
        <begin position="288"/>
        <end position="312"/>
    </location>
</feature>
<dbReference type="Proteomes" id="UP001596031">
    <property type="component" value="Unassembled WGS sequence"/>
</dbReference>
<proteinExistence type="predicted"/>
<dbReference type="PANTHER" id="PTHR43185:SF1">
    <property type="entry name" value="FE(2+) TRANSPORTER FEOB"/>
    <property type="match status" value="1"/>
</dbReference>
<evidence type="ECO:0000259" key="3">
    <source>
        <dbReference type="PROSITE" id="PS51711"/>
    </source>
</evidence>
<protein>
    <recommendedName>
        <fullName evidence="1">Ferrous iron transport protein B</fullName>
    </recommendedName>
</protein>
<dbReference type="Pfam" id="PF07670">
    <property type="entry name" value="Gate"/>
    <property type="match status" value="2"/>
</dbReference>
<evidence type="ECO:0000313" key="5">
    <source>
        <dbReference type="Proteomes" id="UP001596031"/>
    </source>
</evidence>
<dbReference type="InterPro" id="IPR006073">
    <property type="entry name" value="GTP-bd"/>
</dbReference>
<dbReference type="Pfam" id="PF02421">
    <property type="entry name" value="FeoB_N"/>
    <property type="match status" value="1"/>
</dbReference>
<keyword evidence="2" id="KW-1133">Transmembrane helix</keyword>
<gene>
    <name evidence="4" type="ORF">ACFPOU_14960</name>
</gene>
<dbReference type="Pfam" id="PF07664">
    <property type="entry name" value="FeoB_C"/>
    <property type="match status" value="1"/>
</dbReference>
<dbReference type="InterPro" id="IPR030389">
    <property type="entry name" value="G_FEOB_dom"/>
</dbReference>
<evidence type="ECO:0000256" key="2">
    <source>
        <dbReference type="SAM" id="Phobius"/>
    </source>
</evidence>
<dbReference type="InterPro" id="IPR011640">
    <property type="entry name" value="Fe2_transport_prot_B_C"/>
</dbReference>
<sequence>MGVMEQQVAARPPLIALLGNPNCGKTALFNRLTGARQKVANYAGVTIERKEGSFTAPSGRALRVLDLPGAYSLSAQTPDEAITRDVVAGLRAGEQAPDAVVCVVNATNLRLNLRLVLEIQRLGLPMLLALNMVDVARKRGIEIDTAKLSQELGMPVVETVAIQAGGEQALLEALDRMPLEHPGAPRPLAAIDAVPVEQTQREVRRILDACASYAHDKGNLSEKIDQVVLHPLAGPVILAALMFIIFQAVFSWAEAPMDFITGSVEGIGQWIGGALSEGPLRSLIVDGIIAGVGGVLVFLPQILILFFFILVLEDCGYLPRAAFLLDRMMGGVGLSGRAFIPLLSSFACAIPGVMAARTIQNPRDRLVTIMIAPLMTCSARLPVYALIIAAFIPAREVGVVNLQGLVLFALYALGIVSAMGVAWYMKRRSGGGQHPLLLELPAYHWPHLQTLALGLWERARIFLTRVGTLILTLMVLLWFLSSFPGAPEGATQPPIYYSVAGMLGRALAVIFEPIGFGWQICIALVPGMAAREVAVGALGTVYALSGSGDEMANTLGPLIAGSWSMATALSLLAWYVYAPQCIATLSVVRRETGSARYAWMMAGYMFALAYLASFITYRIALALGGG</sequence>
<keyword evidence="5" id="KW-1185">Reference proteome</keyword>
<dbReference type="RefSeq" id="WP_379722697.1">
    <property type="nucleotide sequence ID" value="NZ_JBHSMS010000044.1"/>
</dbReference>
<feature type="transmembrane region" description="Helical" evidence="2">
    <location>
        <begin position="366"/>
        <end position="392"/>
    </location>
</feature>
<dbReference type="Gene3D" id="3.40.50.300">
    <property type="entry name" value="P-loop containing nucleotide triphosphate hydrolases"/>
    <property type="match status" value="1"/>
</dbReference>